<dbReference type="EMBL" id="MU001706">
    <property type="protein sequence ID" value="KAF2452599.1"/>
    <property type="molecule type" value="Genomic_DNA"/>
</dbReference>
<sequence>MAKTAKMKSKPPTKHSRAARRAASPSIDTDKSLKAIAPPKSKTTYVAPTPVRTGRVSKQKPKRRQQRERRQRGVERADVFADKLEKKVEDSVGRGKRAKARRAEWEELNKVLSGTDQGSKHVNAFALLEERRDGGTAAIDDEVMEAADANPSADLSVKESHTAVAVLRVKYDVPAAANMEQTGAMERNPYDQGEDEIL</sequence>
<dbReference type="GO" id="GO:0030687">
    <property type="term" value="C:preribosome, large subunit precursor"/>
    <property type="evidence" value="ECO:0007669"/>
    <property type="project" value="TreeGrafter"/>
</dbReference>
<evidence type="ECO:0000313" key="8">
    <source>
        <dbReference type="EMBL" id="KAF2452599.1"/>
    </source>
</evidence>
<comment type="subcellular location">
    <subcellularLocation>
        <location evidence="2">Cytoplasm</location>
    </subcellularLocation>
    <subcellularLocation>
        <location evidence="1">Nucleus</location>
    </subcellularLocation>
</comment>
<keyword evidence="3" id="KW-0813">Transport</keyword>
<protein>
    <submittedName>
        <fullName evidence="8">Alb1-domain-containing protein</fullName>
    </submittedName>
</protein>
<keyword evidence="9" id="KW-1185">Reference proteome</keyword>
<keyword evidence="5" id="KW-0690">Ribosome biogenesis</keyword>
<dbReference type="InterPro" id="IPR053278">
    <property type="entry name" value="Pre-60S_factor_ECM1"/>
</dbReference>
<evidence type="ECO:0000256" key="6">
    <source>
        <dbReference type="ARBA" id="ARBA00023242"/>
    </source>
</evidence>
<dbReference type="Proteomes" id="UP000799766">
    <property type="component" value="Unassembled WGS sequence"/>
</dbReference>
<dbReference type="GO" id="GO:0000055">
    <property type="term" value="P:ribosomal large subunit export from nucleus"/>
    <property type="evidence" value="ECO:0007669"/>
    <property type="project" value="TreeGrafter"/>
</dbReference>
<dbReference type="GO" id="GO:0005730">
    <property type="term" value="C:nucleolus"/>
    <property type="evidence" value="ECO:0007669"/>
    <property type="project" value="TreeGrafter"/>
</dbReference>
<organism evidence="8 9">
    <name type="scientific">Lineolata rhizophorae</name>
    <dbReference type="NCBI Taxonomy" id="578093"/>
    <lineage>
        <taxon>Eukaryota</taxon>
        <taxon>Fungi</taxon>
        <taxon>Dikarya</taxon>
        <taxon>Ascomycota</taxon>
        <taxon>Pezizomycotina</taxon>
        <taxon>Dothideomycetes</taxon>
        <taxon>Dothideomycetes incertae sedis</taxon>
        <taxon>Lineolatales</taxon>
        <taxon>Lineolataceae</taxon>
        <taxon>Lineolata</taxon>
    </lineage>
</organism>
<evidence type="ECO:0000256" key="5">
    <source>
        <dbReference type="ARBA" id="ARBA00022517"/>
    </source>
</evidence>
<keyword evidence="6" id="KW-0539">Nucleus</keyword>
<evidence type="ECO:0000256" key="4">
    <source>
        <dbReference type="ARBA" id="ARBA00022490"/>
    </source>
</evidence>
<accession>A0A6A6NLS3</accession>
<evidence type="ECO:0000256" key="2">
    <source>
        <dbReference type="ARBA" id="ARBA00004496"/>
    </source>
</evidence>
<gene>
    <name evidence="8" type="ORF">BDY21DRAFT_155603</name>
</gene>
<dbReference type="PANTHER" id="PTHR28280:SF1">
    <property type="entry name" value="SHUTTLING PRE-60S FACTOR ECM1"/>
    <property type="match status" value="1"/>
</dbReference>
<reference evidence="8" key="1">
    <citation type="journal article" date="2020" name="Stud. Mycol.">
        <title>101 Dothideomycetes genomes: a test case for predicting lifestyles and emergence of pathogens.</title>
        <authorList>
            <person name="Haridas S."/>
            <person name="Albert R."/>
            <person name="Binder M."/>
            <person name="Bloem J."/>
            <person name="Labutti K."/>
            <person name="Salamov A."/>
            <person name="Andreopoulos B."/>
            <person name="Baker S."/>
            <person name="Barry K."/>
            <person name="Bills G."/>
            <person name="Bluhm B."/>
            <person name="Cannon C."/>
            <person name="Castanera R."/>
            <person name="Culley D."/>
            <person name="Daum C."/>
            <person name="Ezra D."/>
            <person name="Gonzalez J."/>
            <person name="Henrissat B."/>
            <person name="Kuo A."/>
            <person name="Liang C."/>
            <person name="Lipzen A."/>
            <person name="Lutzoni F."/>
            <person name="Magnuson J."/>
            <person name="Mondo S."/>
            <person name="Nolan M."/>
            <person name="Ohm R."/>
            <person name="Pangilinan J."/>
            <person name="Park H.-J."/>
            <person name="Ramirez L."/>
            <person name="Alfaro M."/>
            <person name="Sun H."/>
            <person name="Tritt A."/>
            <person name="Yoshinaga Y."/>
            <person name="Zwiers L.-H."/>
            <person name="Turgeon B."/>
            <person name="Goodwin S."/>
            <person name="Spatafora J."/>
            <person name="Crous P."/>
            <person name="Grigoriev I."/>
        </authorList>
    </citation>
    <scope>NUCLEOTIDE SEQUENCE</scope>
    <source>
        <strain evidence="8">ATCC 16933</strain>
    </source>
</reference>
<dbReference type="InterPro" id="IPR022784">
    <property type="entry name" value="Ribosome_bgen_Alb1"/>
</dbReference>
<evidence type="ECO:0000256" key="1">
    <source>
        <dbReference type="ARBA" id="ARBA00004123"/>
    </source>
</evidence>
<evidence type="ECO:0000256" key="7">
    <source>
        <dbReference type="SAM" id="MobiDB-lite"/>
    </source>
</evidence>
<dbReference type="AlphaFoldDB" id="A0A6A6NLS3"/>
<feature type="compositionally biased region" description="Basic residues" evidence="7">
    <location>
        <begin position="55"/>
        <end position="70"/>
    </location>
</feature>
<feature type="compositionally biased region" description="Basic residues" evidence="7">
    <location>
        <begin position="1"/>
        <end position="20"/>
    </location>
</feature>
<evidence type="ECO:0000256" key="3">
    <source>
        <dbReference type="ARBA" id="ARBA00022448"/>
    </source>
</evidence>
<keyword evidence="4" id="KW-0963">Cytoplasm</keyword>
<dbReference type="GO" id="GO:0005737">
    <property type="term" value="C:cytoplasm"/>
    <property type="evidence" value="ECO:0007669"/>
    <property type="project" value="UniProtKB-SubCell"/>
</dbReference>
<proteinExistence type="predicted"/>
<dbReference type="Pfam" id="PF09135">
    <property type="entry name" value="Alb1"/>
    <property type="match status" value="1"/>
</dbReference>
<dbReference type="PANTHER" id="PTHR28280">
    <property type="entry name" value="SHUTTLING PRE-60S FACTOR ECM1"/>
    <property type="match status" value="1"/>
</dbReference>
<feature type="region of interest" description="Disordered" evidence="7">
    <location>
        <begin position="1"/>
        <end position="77"/>
    </location>
</feature>
<evidence type="ECO:0000313" key="9">
    <source>
        <dbReference type="Proteomes" id="UP000799766"/>
    </source>
</evidence>
<name>A0A6A6NLS3_9PEZI</name>